<feature type="transmembrane region" description="Helical" evidence="1">
    <location>
        <begin position="369"/>
        <end position="395"/>
    </location>
</feature>
<evidence type="ECO:0000313" key="4">
    <source>
        <dbReference type="Proteomes" id="UP000236291"/>
    </source>
</evidence>
<evidence type="ECO:0000256" key="1">
    <source>
        <dbReference type="SAM" id="Phobius"/>
    </source>
</evidence>
<comment type="caution">
    <text evidence="3">The sequence shown here is derived from an EMBL/GenBank/DDBJ whole genome shotgun (WGS) entry which is preliminary data.</text>
</comment>
<dbReference type="ExpressionAtlas" id="A0A2K3LCK0">
    <property type="expression patterns" value="baseline"/>
</dbReference>
<evidence type="ECO:0000313" key="3">
    <source>
        <dbReference type="EMBL" id="PNX76224.1"/>
    </source>
</evidence>
<dbReference type="PANTHER" id="PTHR33116:SF78">
    <property type="entry name" value="OS12G0587133 PROTEIN"/>
    <property type="match status" value="1"/>
</dbReference>
<keyword evidence="1" id="KW-1133">Transmembrane helix</keyword>
<keyword evidence="1" id="KW-0472">Membrane</keyword>
<name>A0A2K3LCK0_TRIPR</name>
<dbReference type="EMBL" id="ASHM01030301">
    <property type="protein sequence ID" value="PNX76224.1"/>
    <property type="molecule type" value="Genomic_DNA"/>
</dbReference>
<proteinExistence type="predicted"/>
<organism evidence="3 4">
    <name type="scientific">Trifolium pratense</name>
    <name type="common">Red clover</name>
    <dbReference type="NCBI Taxonomy" id="57577"/>
    <lineage>
        <taxon>Eukaryota</taxon>
        <taxon>Viridiplantae</taxon>
        <taxon>Streptophyta</taxon>
        <taxon>Embryophyta</taxon>
        <taxon>Tracheophyta</taxon>
        <taxon>Spermatophyta</taxon>
        <taxon>Magnoliopsida</taxon>
        <taxon>eudicotyledons</taxon>
        <taxon>Gunneridae</taxon>
        <taxon>Pentapetalae</taxon>
        <taxon>rosids</taxon>
        <taxon>fabids</taxon>
        <taxon>Fabales</taxon>
        <taxon>Fabaceae</taxon>
        <taxon>Papilionoideae</taxon>
        <taxon>50 kb inversion clade</taxon>
        <taxon>NPAAA clade</taxon>
        <taxon>Hologalegina</taxon>
        <taxon>IRL clade</taxon>
        <taxon>Trifolieae</taxon>
        <taxon>Trifolium</taxon>
    </lineage>
</organism>
<evidence type="ECO:0000259" key="2">
    <source>
        <dbReference type="Pfam" id="PF13966"/>
    </source>
</evidence>
<dbReference type="PANTHER" id="PTHR33116">
    <property type="entry name" value="REVERSE TRANSCRIPTASE ZINC-BINDING DOMAIN-CONTAINING PROTEIN-RELATED-RELATED"/>
    <property type="match status" value="1"/>
</dbReference>
<dbReference type="Proteomes" id="UP000236291">
    <property type="component" value="Unassembled WGS sequence"/>
</dbReference>
<keyword evidence="1" id="KW-0812">Transmembrane</keyword>
<reference evidence="3 4" key="1">
    <citation type="journal article" date="2014" name="Am. J. Bot.">
        <title>Genome assembly and annotation for red clover (Trifolium pratense; Fabaceae).</title>
        <authorList>
            <person name="Istvanek J."/>
            <person name="Jaros M."/>
            <person name="Krenek A."/>
            <person name="Repkova J."/>
        </authorList>
    </citation>
    <scope>NUCLEOTIDE SEQUENCE [LARGE SCALE GENOMIC DNA]</scope>
    <source>
        <strain evidence="4">cv. Tatra</strain>
        <tissue evidence="3">Young leaves</tissue>
    </source>
</reference>
<dbReference type="AlphaFoldDB" id="A0A2K3LCK0"/>
<reference evidence="3 4" key="2">
    <citation type="journal article" date="2017" name="Front. Plant Sci.">
        <title>Gene Classification and Mining of Molecular Markers Useful in Red Clover (Trifolium pratense) Breeding.</title>
        <authorList>
            <person name="Istvanek J."/>
            <person name="Dluhosova J."/>
            <person name="Dluhos P."/>
            <person name="Patkova L."/>
            <person name="Nedelnik J."/>
            <person name="Repkova J."/>
        </authorList>
    </citation>
    <scope>NUCLEOTIDE SEQUENCE [LARGE SCALE GENOMIC DNA]</scope>
    <source>
        <strain evidence="4">cv. Tatra</strain>
        <tissue evidence="3">Young leaves</tissue>
    </source>
</reference>
<protein>
    <submittedName>
        <fullName evidence="3">Ribonuclease H</fullName>
    </submittedName>
</protein>
<sequence>MACTFLNCKQGSVPFKYLGLSVGASPRRASTWQPMVDSLKKKLNSWSHKHISFGGRLVLINSVLNSIPIFSMSFMKMPAKMVKKVTRIQREFLWGGVNGGKRLSWIKWSVMCNEKKNGGLGVRDIKAANLSLLLKWRWRLLQSEDKGPWKEVLVAKYGGQILQNVVWSNFTPPYFASLWWKDICGLEDCVESKNWWVEAVSRHLGNGVNTRFWRDSEVVLVDGERQSWNLLWRRRLFQWEESVTALVALLDNVRLSLEEDTWRWSLDPESCFTVKSAFESLVKELVEGPTLSSFKSKVFKNIWGSPAQTKVIVFSRKLLHNRVPTKYNLLLRGILNNDSEGCCVWCGNRETANHLFLHCPTMFVVWYEIFKWLGVVVVVMPPNLFFLFDCFMVLAKTKKERKGLLLVWHSVIWSIWRARNNHIFKNKVVEPREIVDEVKVLSWKWTADRSKISPCLFYEWSWDAGSCFNR</sequence>
<dbReference type="STRING" id="57577.A0A2K3LCK0"/>
<dbReference type="InterPro" id="IPR026960">
    <property type="entry name" value="RVT-Znf"/>
</dbReference>
<feature type="domain" description="Reverse transcriptase zinc-binding" evidence="2">
    <location>
        <begin position="272"/>
        <end position="366"/>
    </location>
</feature>
<gene>
    <name evidence="3" type="ORF">L195_g032169</name>
</gene>
<accession>A0A2K3LCK0</accession>
<dbReference type="Pfam" id="PF13966">
    <property type="entry name" value="zf-RVT"/>
    <property type="match status" value="1"/>
</dbReference>